<dbReference type="GO" id="GO:0000287">
    <property type="term" value="F:magnesium ion binding"/>
    <property type="evidence" value="ECO:0007669"/>
    <property type="project" value="TreeGrafter"/>
</dbReference>
<dbReference type="Gene3D" id="3.30.1240.10">
    <property type="match status" value="1"/>
</dbReference>
<evidence type="ECO:0000313" key="1">
    <source>
        <dbReference type="EMBL" id="UUF08959.1"/>
    </source>
</evidence>
<keyword evidence="1" id="KW-0378">Hydrolase</keyword>
<dbReference type="InterPro" id="IPR006379">
    <property type="entry name" value="HAD-SF_hydro_IIB"/>
</dbReference>
<dbReference type="InterPro" id="IPR023214">
    <property type="entry name" value="HAD_sf"/>
</dbReference>
<dbReference type="GO" id="GO:0016791">
    <property type="term" value="F:phosphatase activity"/>
    <property type="evidence" value="ECO:0007669"/>
    <property type="project" value="TreeGrafter"/>
</dbReference>
<dbReference type="SUPFAM" id="SSF56784">
    <property type="entry name" value="HAD-like"/>
    <property type="match status" value="1"/>
</dbReference>
<dbReference type="Gene3D" id="3.40.50.1000">
    <property type="entry name" value="HAD superfamily/HAD-like"/>
    <property type="match status" value="1"/>
</dbReference>
<dbReference type="PANTHER" id="PTHR10000">
    <property type="entry name" value="PHOSPHOSERINE PHOSPHATASE"/>
    <property type="match status" value="1"/>
</dbReference>
<proteinExistence type="predicted"/>
<dbReference type="SFLD" id="SFLDG01140">
    <property type="entry name" value="C2.B:_Phosphomannomutase_and_P"/>
    <property type="match status" value="1"/>
</dbReference>
<dbReference type="GO" id="GO:0005829">
    <property type="term" value="C:cytosol"/>
    <property type="evidence" value="ECO:0007669"/>
    <property type="project" value="TreeGrafter"/>
</dbReference>
<accession>A0A9Q9CHB8</accession>
<sequence>MIKLIATDMDGTLLTSEKKFPPHMFNIIDQLHEREIKFAVASGRQYYTLLKDFESVKDEVTFICENGALVFDKGENIFCDAMAYEDVVKLIEMIRQIKNAYLILCGVESAYIEDDHEEFNQNADMYYARCERVDDLLEAAKRDRICKIAIFDTEDAQTNTYMHVKHLNDSFKVSLSGHQWVDIMNPTVNKGEAMRLIQKKYNISYDETMAFGDYLNDYEMMQTCYYSYAMENAHEDLKAICNFNAPSNDEFGVITTIEHFLKK</sequence>
<dbReference type="Pfam" id="PF08282">
    <property type="entry name" value="Hydrolase_3"/>
    <property type="match status" value="1"/>
</dbReference>
<dbReference type="PANTHER" id="PTHR10000:SF53">
    <property type="entry name" value="5-AMINO-6-(5-PHOSPHO-D-RIBITYLAMINO)URACIL PHOSPHATASE YBJI-RELATED"/>
    <property type="match status" value="1"/>
</dbReference>
<dbReference type="AlphaFoldDB" id="A0A9Q9CHB8"/>
<protein>
    <submittedName>
        <fullName evidence="1">HAD family hydrolase</fullName>
    </submittedName>
</protein>
<dbReference type="Proteomes" id="UP001058072">
    <property type="component" value="Chromosome"/>
</dbReference>
<dbReference type="InterPro" id="IPR000150">
    <property type="entry name" value="Cof"/>
</dbReference>
<dbReference type="EMBL" id="CP071250">
    <property type="protein sequence ID" value="UUF08959.1"/>
    <property type="molecule type" value="Genomic_DNA"/>
</dbReference>
<dbReference type="CDD" id="cd07518">
    <property type="entry name" value="HAD_YbiV-Like"/>
    <property type="match status" value="1"/>
</dbReference>
<name>A0A9Q9CHB8_9FIRM</name>
<evidence type="ECO:0000313" key="2">
    <source>
        <dbReference type="Proteomes" id="UP001058072"/>
    </source>
</evidence>
<reference evidence="1" key="1">
    <citation type="submission" date="2021-03" db="EMBL/GenBank/DDBJ databases">
        <title>Comparative Genomics and Metabolomics in the genus Turicibacter.</title>
        <authorList>
            <person name="Maki J."/>
            <person name="Looft T."/>
        </authorList>
    </citation>
    <scope>NUCLEOTIDE SEQUENCE</scope>
    <source>
        <strain evidence="1">ISU324</strain>
    </source>
</reference>
<dbReference type="RefSeq" id="WP_212725038.1">
    <property type="nucleotide sequence ID" value="NZ_CP071250.1"/>
</dbReference>
<organism evidence="1 2">
    <name type="scientific">Turicibacter bilis</name>
    <dbReference type="NCBI Taxonomy" id="2735723"/>
    <lineage>
        <taxon>Bacteria</taxon>
        <taxon>Bacillati</taxon>
        <taxon>Bacillota</taxon>
        <taxon>Erysipelotrichia</taxon>
        <taxon>Erysipelotrichales</taxon>
        <taxon>Turicibacteraceae</taxon>
        <taxon>Turicibacter</taxon>
    </lineage>
</organism>
<gene>
    <name evidence="1" type="ORF">J0J70_02835</name>
</gene>
<dbReference type="NCBIfam" id="TIGR00099">
    <property type="entry name" value="Cof-subfamily"/>
    <property type="match status" value="1"/>
</dbReference>
<dbReference type="InterPro" id="IPR036412">
    <property type="entry name" value="HAD-like_sf"/>
</dbReference>
<dbReference type="SFLD" id="SFLDG01144">
    <property type="entry name" value="C2.B.4:_PGP_Like"/>
    <property type="match status" value="1"/>
</dbReference>
<dbReference type="NCBIfam" id="TIGR01484">
    <property type="entry name" value="HAD-SF-IIB"/>
    <property type="match status" value="1"/>
</dbReference>
<dbReference type="PROSITE" id="PS01228">
    <property type="entry name" value="COF_1"/>
    <property type="match status" value="1"/>
</dbReference>
<dbReference type="SFLD" id="SFLDS00003">
    <property type="entry name" value="Haloacid_Dehalogenase"/>
    <property type="match status" value="1"/>
</dbReference>